<evidence type="ECO:0000256" key="1">
    <source>
        <dbReference type="SAM" id="MobiDB-lite"/>
    </source>
</evidence>
<keyword evidence="2" id="KW-0812">Transmembrane</keyword>
<evidence type="ECO:0000313" key="4">
    <source>
        <dbReference type="Proteomes" id="UP000765509"/>
    </source>
</evidence>
<keyword evidence="2" id="KW-0472">Membrane</keyword>
<protein>
    <submittedName>
        <fullName evidence="3">Uncharacterized protein</fullName>
    </submittedName>
</protein>
<evidence type="ECO:0000256" key="2">
    <source>
        <dbReference type="SAM" id="Phobius"/>
    </source>
</evidence>
<keyword evidence="2" id="KW-1133">Transmembrane helix</keyword>
<name>A0A9Q3E965_9BASI</name>
<dbReference type="EMBL" id="AVOT02024133">
    <property type="protein sequence ID" value="MBW0514633.1"/>
    <property type="molecule type" value="Genomic_DNA"/>
</dbReference>
<comment type="caution">
    <text evidence="3">The sequence shown here is derived from an EMBL/GenBank/DDBJ whole genome shotgun (WGS) entry which is preliminary data.</text>
</comment>
<evidence type="ECO:0000313" key="3">
    <source>
        <dbReference type="EMBL" id="MBW0514633.1"/>
    </source>
</evidence>
<gene>
    <name evidence="3" type="ORF">O181_054348</name>
</gene>
<dbReference type="AlphaFoldDB" id="A0A9Q3E965"/>
<organism evidence="3 4">
    <name type="scientific">Austropuccinia psidii MF-1</name>
    <dbReference type="NCBI Taxonomy" id="1389203"/>
    <lineage>
        <taxon>Eukaryota</taxon>
        <taxon>Fungi</taxon>
        <taxon>Dikarya</taxon>
        <taxon>Basidiomycota</taxon>
        <taxon>Pucciniomycotina</taxon>
        <taxon>Pucciniomycetes</taxon>
        <taxon>Pucciniales</taxon>
        <taxon>Sphaerophragmiaceae</taxon>
        <taxon>Austropuccinia</taxon>
    </lineage>
</organism>
<dbReference type="Proteomes" id="UP000765509">
    <property type="component" value="Unassembled WGS sequence"/>
</dbReference>
<accession>A0A9Q3E965</accession>
<proteinExistence type="predicted"/>
<feature type="compositionally biased region" description="Basic and acidic residues" evidence="1">
    <location>
        <begin position="116"/>
        <end position="143"/>
    </location>
</feature>
<feature type="region of interest" description="Disordered" evidence="1">
    <location>
        <begin position="78"/>
        <end position="155"/>
    </location>
</feature>
<feature type="transmembrane region" description="Helical" evidence="2">
    <location>
        <begin position="43"/>
        <end position="66"/>
    </location>
</feature>
<reference evidence="3" key="1">
    <citation type="submission" date="2021-03" db="EMBL/GenBank/DDBJ databases">
        <title>Draft genome sequence of rust myrtle Austropuccinia psidii MF-1, a brazilian biotype.</title>
        <authorList>
            <person name="Quecine M.C."/>
            <person name="Pachon D.M.R."/>
            <person name="Bonatelli M.L."/>
            <person name="Correr F.H."/>
            <person name="Franceschini L.M."/>
            <person name="Leite T.F."/>
            <person name="Margarido G.R.A."/>
            <person name="Almeida C.A."/>
            <person name="Ferrarezi J.A."/>
            <person name="Labate C.A."/>
        </authorList>
    </citation>
    <scope>NUCLEOTIDE SEQUENCE</scope>
    <source>
        <strain evidence="3">MF-1</strain>
    </source>
</reference>
<keyword evidence="4" id="KW-1185">Reference proteome</keyword>
<sequence>MERRPSNLGSSCKATGVETIPPTHHLTLLTLNLIPKAKPTKKLIITMVSSMSALLQVLLVVVGFVASSPIQVTNQPANTLAPRHLGDDYSGDDYSGDKYHNKPSHYGNDFGNHHGNQFDDDHYGKDHDGDGSSKERSGIKWDKGSSTGLHKAEQHAAAAFDKSGNPFAAKGSSELDYYNKSHNTGYAYKEYTQDDDSNDGFGFDFDNDGDRDNFFH</sequence>